<feature type="compositionally biased region" description="Low complexity" evidence="12">
    <location>
        <begin position="747"/>
        <end position="760"/>
    </location>
</feature>
<keyword evidence="5" id="KW-0507">mRNA processing</keyword>
<dbReference type="GO" id="GO:0006284">
    <property type="term" value="P:base-excision repair"/>
    <property type="evidence" value="ECO:0007669"/>
    <property type="project" value="InterPro"/>
</dbReference>
<evidence type="ECO:0000256" key="3">
    <source>
        <dbReference type="ARBA" id="ARBA00005646"/>
    </source>
</evidence>
<evidence type="ECO:0000256" key="6">
    <source>
        <dbReference type="ARBA" id="ARBA00022723"/>
    </source>
</evidence>
<dbReference type="SMART" id="SM00582">
    <property type="entry name" value="RPR"/>
    <property type="match status" value="1"/>
</dbReference>
<evidence type="ECO:0000256" key="12">
    <source>
        <dbReference type="SAM" id="MobiDB-lite"/>
    </source>
</evidence>
<evidence type="ECO:0000256" key="1">
    <source>
        <dbReference type="ARBA" id="ARBA00001966"/>
    </source>
</evidence>
<feature type="domain" description="CID" evidence="14">
    <location>
        <begin position="1658"/>
        <end position="1786"/>
    </location>
</feature>
<dbReference type="PROSITE" id="PS00028">
    <property type="entry name" value="ZINC_FINGER_C2H2_1"/>
    <property type="match status" value="1"/>
</dbReference>
<dbReference type="InterPro" id="IPR023170">
    <property type="entry name" value="HhH_base_excis_C"/>
</dbReference>
<feature type="region of interest" description="Disordered" evidence="12">
    <location>
        <begin position="1997"/>
        <end position="2060"/>
    </location>
</feature>
<dbReference type="SMART" id="SM00478">
    <property type="entry name" value="ENDO3c"/>
    <property type="match status" value="1"/>
</dbReference>
<dbReference type="InterPro" id="IPR006569">
    <property type="entry name" value="CID_dom"/>
</dbReference>
<dbReference type="GO" id="GO:0141166">
    <property type="term" value="P:chromosomal 5-methylcytosine DNA demethylation pathway"/>
    <property type="evidence" value="ECO:0007669"/>
    <property type="project" value="InterPro"/>
</dbReference>
<evidence type="ECO:0000256" key="5">
    <source>
        <dbReference type="ARBA" id="ARBA00022664"/>
    </source>
</evidence>
<feature type="compositionally biased region" description="Basic and acidic residues" evidence="12">
    <location>
        <begin position="2005"/>
        <end position="2022"/>
    </location>
</feature>
<proteinExistence type="inferred from homology"/>
<feature type="region of interest" description="Disordered" evidence="12">
    <location>
        <begin position="2316"/>
        <end position="2376"/>
    </location>
</feature>
<keyword evidence="16" id="KW-1185">Reference proteome</keyword>
<sequence>MGGLDHLSFSDLLALSNTRPVCFSGQTSWASSSNASGLMIRDEIYPICPNTVEDQAHWNQVEERRFDMNQLSFGDFLALSNNASVYCSGQTTPWDGNALEPTSERAFDSGLIRDEIEMVQKGNEAVDNLSSVCNNVASVYCSGQTPWASEPTRNTELMQKGNEAVEILSSVSNNVAEEIIKTPEKPKRKKHRPKVVREAKPKREPKPPTTRKSVVAGGQESKTPKRKYVRKKVEVDKDQESTPVESSAAVETLTHAKKLCRRVLDFEPENGDNQTNNDTKHGDDTESALRAKLLGSGNQGKRKYNQGKKKGTEPKKNGGNQDGVDLSMAQVAKRRQGKEPTCGDINLSGIQYDEQCDYQKMHWLYFQNLQQEGISSDPICSTSFAGQQHKDVSAFDSNCYSFTSQPSANRVLTIEERREGIFQGRQESEFSVLSDMIDTPIKTRTTSHVRLRDLSPINKLVEVSEQLPSGYNSKPKQKNNKILVDTRVTVSKKKRITKSEKSQTNKKTLLPNPCQFPASFSGLSQDELWKQPNLVGSISEQLRLLDINRESSETALVPYSMKTQENQIVLFGGGAGAIVPVTPVKKRRPRPKVDLDDETEKVWKLLLENINSEGIDGSDDQKAKWWEEERNVFRGRADSFIARMHLVQGDRRFTPWKGSVVDSVVGVFLTQNVSDHLSSSAFMSLVSEFPVTSVPSSKFEAGTSSMPSIQITYLDSEESMSSPPNHNQSSVILENTQLDEEKDYVHTSETSRSSSEISSSAHQSVDKTTDSKTFVESDRKGLSVEVDKTGQDCFVLNLFPSEDSALTCQHSMVSDAPQNTERAGSISEINLEGEYLTSYMKLLQGVLEDSNQKNQYEVGVLSNPGSLQVSPNMSPGDCSSEITDFHSLKRPTKSSDDSYEPYCCYQQDGDVLSCQKPEMPESSSSVRSKKHKGSFQIPDLNESTSCLDVIEGTENPPDPYSRQLRDSSYKELNPTDAATLNAKGKKVLKEKKEAFDWDSLRREAQGREGKREKTTRTMDSVDWEAIRTADVSEVAETIKKRGMNHMLAERIQGFLNRLVNEHGSIDLEWLRDIPPDKAKEYLLSFRGLGLKSVECVRLLTLHHLAFPVDTNVARIAVRLGWVPLQPLPESLQLHLLEMYPILESIQKYLWPRLCKLDQKTLYELHYQMITFGKVFCTKSKPNCNACPMRGECRHFASAFASARLALPSTEKGMGTPDKNPLPLHLPEPLYREQGSEVVQHSEPAKKVTCCEPIIEEPASPEPESAQVSIADIEDAFFEDPEEIPTIRLNTDAFTSNLKKIIEQNQELQDGNMSTALVALTAEAAYLPMPKLKNISQLRTEHQVYELPDEHPLLVQLEKREPDDPCSYLLAIWTPGETADSIQPTVSKCISQENGQICDEETCFSCNSIKEARSQTVRGTILIPCRTAMRGSFPLNGTYFQVNEVFVDHASSLNPIDVPREWLWDLTRRTVYFGTSIPTIFKGLSTETIQQCFWRGYVCVRGFDCKTRGPKPLIARLHFPISKMKSRANPPNQKDKTIWYPSQINNPDILAVADQLLLSIQTSWPLATLADFFEMENSRRPFDRSRDPGPMKKPRLSEESIRPVNPNARQFLSQRTLGTATAVTVPPASSRFRVGGREIESSIASDPSREAYQPQPVHPHYELVNQYKSALAELTFNSKPIITNLTIIAGENVHAAKAVVATICNNILEVPSDQKLPTLYLLDSIVKNIGRDYIKYFGARLPEVFVKAYRQVDPPMHSNMRHLFGTWKGVFHPQTLQLIEKELGFNAKSDGSAAVVSTARAEPQSQRPPHSIHVNPKYLERQRLQQSGRTKGMVTDTPEIAPNLTRDSDRLERVSSIASGGSWVGPPKVNTIRRPQRDLLSEPLYEKDIESIAGEYDYASDLPHNSRSVIKKVGSTMITDDGCEKQWYGAVSRGPDLISDQRDGLHTKSRTSNYATARLANLESSGPSRNIGVPCDSWKNSEEEEFMWDMHSRLSETDVATINPKNELHSPDESERLESENHLLKRPRFSALDPRFDPANSTNSYSSEQQDPSIFGHWTSSPRSLHDSEVFSSINSTSTAARKGIQPQPRVASSGILPSSGSGSDRQSPLHDSTSKQNVTKQDVRRAHSLPQRDPRASRFPAKNVPRDDSVRIPSSSSQFKNTNMRELPDASQVEIFDSKLAAENAPGLTIASEATGQPNMSDLLEAVMKSGILSNNSTCGAIKEEISQDEVNPGALTLSAASKPKTLPSALPISVAGDNLLARLKVEQSSAPLVSCAASLTGITSVQTSKENSKASDPLSCLLSSLVSKGLISASKTEQPSAPSITQEHSPDHSTNSSMSVSVVPSDAQPSVLVKKGPSTAPKVKGLAAPSETSKSEPEDLIGLKFRADKIRELHPSVISSLFDDLPHLCTSCGVRLKQKEELDRHMELHDKNKVELSGKNSKCRVWFPKVENWIAAKAGELEPEDEEVLSESESALEDGPAVAADETQCACILCGEVFEDYFSQEMAQWMFKGASYLTNPPANSEASGPIVHAGCLTTSSLLSLEGGNAIKQVTCSSSHLRPLVILGLSDLKLCSFILHESTFTYLFLVWFHSARKLLSSLHMKTYGGGISGITEETGL</sequence>
<evidence type="ECO:0000256" key="11">
    <source>
        <dbReference type="PROSITE-ProRule" id="PRU00042"/>
    </source>
</evidence>
<dbReference type="GO" id="GO:0003677">
    <property type="term" value="F:DNA binding"/>
    <property type="evidence" value="ECO:0007669"/>
    <property type="project" value="UniProtKB-KW"/>
</dbReference>
<dbReference type="PROSITE" id="PS50157">
    <property type="entry name" value="ZINC_FINGER_C2H2_2"/>
    <property type="match status" value="1"/>
</dbReference>
<dbReference type="InterPro" id="IPR044811">
    <property type="entry name" value="DME/ROS1"/>
</dbReference>
<feature type="compositionally biased region" description="Polar residues" evidence="12">
    <location>
        <begin position="2104"/>
        <end position="2120"/>
    </location>
</feature>
<feature type="compositionally biased region" description="Polar residues" evidence="12">
    <location>
        <begin position="2152"/>
        <end position="2162"/>
    </location>
</feature>
<feature type="region of interest" description="Disordered" evidence="12">
    <location>
        <begin position="1578"/>
        <end position="1597"/>
    </location>
</feature>
<keyword evidence="10" id="KW-0539">Nucleus</keyword>
<dbReference type="GO" id="GO:0003906">
    <property type="term" value="F:DNA-(apurinic or apyrimidinic site) endonuclease activity"/>
    <property type="evidence" value="ECO:0007669"/>
    <property type="project" value="UniProtKB-ARBA"/>
</dbReference>
<keyword evidence="11" id="KW-0862">Zinc</keyword>
<feature type="region of interest" description="Disordered" evidence="12">
    <location>
        <begin position="291"/>
        <end position="324"/>
    </location>
</feature>
<keyword evidence="8" id="KW-0411">Iron-sulfur</keyword>
<dbReference type="InterPro" id="IPR003651">
    <property type="entry name" value="Endonuclease3_FeS-loop_motif"/>
</dbReference>
<dbReference type="FunFam" id="1.25.40.90:FF:000023">
    <property type="entry name" value="polyadenylation and cleavage factor homolog 4"/>
    <property type="match status" value="1"/>
</dbReference>
<dbReference type="Pfam" id="PF23228">
    <property type="entry name" value="zf_PCFS4"/>
    <property type="match status" value="1"/>
</dbReference>
<dbReference type="GO" id="GO:0019104">
    <property type="term" value="F:DNA N-glycosylase activity"/>
    <property type="evidence" value="ECO:0007669"/>
    <property type="project" value="InterPro"/>
</dbReference>
<feature type="compositionally biased region" description="Basic and acidic residues" evidence="12">
    <location>
        <begin position="764"/>
        <end position="780"/>
    </location>
</feature>
<dbReference type="GO" id="GO:0006397">
    <property type="term" value="P:mRNA processing"/>
    <property type="evidence" value="ECO:0007669"/>
    <property type="project" value="UniProtKB-KW"/>
</dbReference>
<feature type="region of interest" description="Disordered" evidence="12">
    <location>
        <begin position="266"/>
        <end position="285"/>
    </location>
</feature>
<organism evidence="15 16">
    <name type="scientific">Arabidopsis arenosa</name>
    <name type="common">Sand rock-cress</name>
    <name type="synonym">Cardaminopsis arenosa</name>
    <dbReference type="NCBI Taxonomy" id="38785"/>
    <lineage>
        <taxon>Eukaryota</taxon>
        <taxon>Viridiplantae</taxon>
        <taxon>Streptophyta</taxon>
        <taxon>Embryophyta</taxon>
        <taxon>Tracheophyta</taxon>
        <taxon>Spermatophyta</taxon>
        <taxon>Magnoliopsida</taxon>
        <taxon>eudicotyledons</taxon>
        <taxon>Gunneridae</taxon>
        <taxon>Pentapetalae</taxon>
        <taxon>rosids</taxon>
        <taxon>malvids</taxon>
        <taxon>Brassicales</taxon>
        <taxon>Brassicaceae</taxon>
        <taxon>Camelineae</taxon>
        <taxon>Arabidopsis</taxon>
    </lineage>
</organism>
<dbReference type="InterPro" id="IPR057242">
    <property type="entry name" value="PCFS4-like"/>
</dbReference>
<evidence type="ECO:0000256" key="2">
    <source>
        <dbReference type="ARBA" id="ARBA00004123"/>
    </source>
</evidence>
<evidence type="ECO:0000256" key="10">
    <source>
        <dbReference type="ARBA" id="ARBA00023242"/>
    </source>
</evidence>
<feature type="compositionally biased region" description="Basic and acidic residues" evidence="12">
    <location>
        <begin position="2121"/>
        <end position="2136"/>
    </location>
</feature>
<keyword evidence="4" id="KW-0004">4Fe-4S</keyword>
<dbReference type="PANTHER" id="PTHR46213:SF13">
    <property type="entry name" value="DEMETER-LIKE PROTEIN 2-RELATED"/>
    <property type="match status" value="1"/>
</dbReference>
<evidence type="ECO:0000256" key="7">
    <source>
        <dbReference type="ARBA" id="ARBA00023004"/>
    </source>
</evidence>
<dbReference type="CDD" id="cd00056">
    <property type="entry name" value="ENDO3c"/>
    <property type="match status" value="1"/>
</dbReference>
<dbReference type="InterPro" id="IPR028924">
    <property type="entry name" value="Perm-CXXC"/>
</dbReference>
<comment type="similarity">
    <text evidence="3">Belongs to the DNA glycosylase family. DEMETER subfamily.</text>
</comment>
<comment type="cofactor">
    <cofactor evidence="1">
        <name>[4Fe-4S] cluster</name>
        <dbReference type="ChEBI" id="CHEBI:49883"/>
    </cofactor>
</comment>
<dbReference type="SUPFAM" id="SSF48150">
    <property type="entry name" value="DNA-glycosylase"/>
    <property type="match status" value="1"/>
</dbReference>
<dbReference type="InterPro" id="IPR011257">
    <property type="entry name" value="DNA_glycosylase"/>
</dbReference>
<dbReference type="InterPro" id="IPR008942">
    <property type="entry name" value="ENTH_VHS"/>
</dbReference>
<dbReference type="SMART" id="SM00525">
    <property type="entry name" value="FES"/>
    <property type="match status" value="1"/>
</dbReference>
<feature type="compositionally biased region" description="Basic and acidic residues" evidence="12">
    <location>
        <begin position="231"/>
        <end position="240"/>
    </location>
</feature>
<evidence type="ECO:0000313" key="16">
    <source>
        <dbReference type="Proteomes" id="UP000682877"/>
    </source>
</evidence>
<evidence type="ECO:0000256" key="8">
    <source>
        <dbReference type="ARBA" id="ARBA00023014"/>
    </source>
</evidence>
<protein>
    <recommendedName>
        <fullName evidence="17">HhH-GPD domain-containing protein</fullName>
    </recommendedName>
</protein>
<feature type="compositionally biased region" description="Polar residues" evidence="12">
    <location>
        <begin position="2038"/>
        <end position="2060"/>
    </location>
</feature>
<dbReference type="InterPro" id="IPR003265">
    <property type="entry name" value="HhH-GPD_domain"/>
</dbReference>
<evidence type="ECO:0000259" key="13">
    <source>
        <dbReference type="PROSITE" id="PS50157"/>
    </source>
</evidence>
<evidence type="ECO:0000313" key="15">
    <source>
        <dbReference type="EMBL" id="CAE6032984.1"/>
    </source>
</evidence>
<dbReference type="Pfam" id="PF15628">
    <property type="entry name" value="RRM_DME"/>
    <property type="match status" value="1"/>
</dbReference>
<evidence type="ECO:0000256" key="9">
    <source>
        <dbReference type="ARBA" id="ARBA00023125"/>
    </source>
</evidence>
<feature type="region of interest" description="Disordered" evidence="12">
    <location>
        <begin position="181"/>
        <end position="251"/>
    </location>
</feature>
<dbReference type="GO" id="GO:0005634">
    <property type="term" value="C:nucleus"/>
    <property type="evidence" value="ECO:0007669"/>
    <property type="project" value="UniProtKB-SubCell"/>
</dbReference>
<feature type="region of interest" description="Disordered" evidence="12">
    <location>
        <begin position="743"/>
        <end position="780"/>
    </location>
</feature>
<dbReference type="InterPro" id="IPR028925">
    <property type="entry name" value="RRM_DME"/>
</dbReference>
<dbReference type="Gene3D" id="1.25.40.90">
    <property type="match status" value="1"/>
</dbReference>
<gene>
    <name evidence="15" type="ORF">AARE701A_LOCUS10666</name>
</gene>
<dbReference type="SUPFAM" id="SSF48464">
    <property type="entry name" value="ENTH/VHS domain"/>
    <property type="match status" value="1"/>
</dbReference>
<feature type="region of interest" description="Disordered" evidence="12">
    <location>
        <begin position="2077"/>
        <end position="2162"/>
    </location>
</feature>
<evidence type="ECO:0000259" key="14">
    <source>
        <dbReference type="PROSITE" id="PS51391"/>
    </source>
</evidence>
<feature type="compositionally biased region" description="Basic and acidic residues" evidence="12">
    <location>
        <begin position="195"/>
        <end position="206"/>
    </location>
</feature>
<reference evidence="15" key="1">
    <citation type="submission" date="2021-01" db="EMBL/GenBank/DDBJ databases">
        <authorList>
            <person name="Bezrukov I."/>
        </authorList>
    </citation>
    <scope>NUCLEOTIDE SEQUENCE</scope>
</reference>
<dbReference type="Gene3D" id="1.10.1670.10">
    <property type="entry name" value="Helix-hairpin-Helix base-excision DNA repair enzymes (C-terminal)"/>
    <property type="match status" value="1"/>
</dbReference>
<dbReference type="Pfam" id="PF04818">
    <property type="entry name" value="CID"/>
    <property type="match status" value="1"/>
</dbReference>
<feature type="domain" description="C2H2-type" evidence="13">
    <location>
        <begin position="2408"/>
        <end position="2435"/>
    </location>
</feature>
<evidence type="ECO:0000256" key="4">
    <source>
        <dbReference type="ARBA" id="ARBA00022485"/>
    </source>
</evidence>
<comment type="subcellular location">
    <subcellularLocation>
        <location evidence="2">Nucleus</location>
    </subcellularLocation>
</comment>
<feature type="compositionally biased region" description="Basic residues" evidence="12">
    <location>
        <begin position="300"/>
        <end position="309"/>
    </location>
</feature>
<evidence type="ECO:0008006" key="17">
    <source>
        <dbReference type="Google" id="ProtNLM"/>
    </source>
</evidence>
<keyword evidence="9" id="KW-0238">DNA-binding</keyword>
<dbReference type="Gene3D" id="1.10.340.30">
    <property type="entry name" value="Hypothetical protein, domain 2"/>
    <property type="match status" value="1"/>
</dbReference>
<dbReference type="Proteomes" id="UP000682877">
    <property type="component" value="Chromosome 4"/>
</dbReference>
<feature type="compositionally biased region" description="Polar residues" evidence="12">
    <location>
        <begin position="2316"/>
        <end position="2343"/>
    </location>
</feature>
<dbReference type="GO" id="GO:0035514">
    <property type="term" value="F:DNA demethylase activity"/>
    <property type="evidence" value="ECO:0007669"/>
    <property type="project" value="InterPro"/>
</dbReference>
<name>A0A8S2A6S3_ARAAE</name>
<dbReference type="PROSITE" id="PS51391">
    <property type="entry name" value="CID"/>
    <property type="match status" value="1"/>
</dbReference>
<dbReference type="PANTHER" id="PTHR46213">
    <property type="entry name" value="TRANSCRIPTIONAL ACTIVATOR DEMETER"/>
    <property type="match status" value="1"/>
</dbReference>
<dbReference type="InterPro" id="IPR013087">
    <property type="entry name" value="Znf_C2H2_type"/>
</dbReference>
<accession>A0A8S2A6S3</accession>
<dbReference type="FunFam" id="1.10.1670.10:FF:000004">
    <property type="entry name" value="DNA glycosylase/AP lyase ROS1"/>
    <property type="match status" value="1"/>
</dbReference>
<feature type="compositionally biased region" description="Low complexity" evidence="12">
    <location>
        <begin position="2092"/>
        <end position="2103"/>
    </location>
</feature>
<dbReference type="EMBL" id="LR999454">
    <property type="protein sequence ID" value="CAE6032984.1"/>
    <property type="molecule type" value="Genomic_DNA"/>
</dbReference>
<keyword evidence="6" id="KW-0479">Metal-binding</keyword>
<dbReference type="GO" id="GO:0008270">
    <property type="term" value="F:zinc ion binding"/>
    <property type="evidence" value="ECO:0007669"/>
    <property type="project" value="UniProtKB-KW"/>
</dbReference>
<feature type="region of interest" description="Disordered" evidence="12">
    <location>
        <begin position="915"/>
        <end position="937"/>
    </location>
</feature>
<keyword evidence="7" id="KW-0408">Iron</keyword>
<feature type="region of interest" description="Disordered" evidence="12">
    <location>
        <begin position="1823"/>
        <end position="1848"/>
    </location>
</feature>
<dbReference type="Pfam" id="PF15629">
    <property type="entry name" value="Perm-CXXC"/>
    <property type="match status" value="1"/>
</dbReference>
<keyword evidence="11" id="KW-0863">Zinc-finger</keyword>
<dbReference type="GO" id="GO:0051539">
    <property type="term" value="F:4 iron, 4 sulfur cluster binding"/>
    <property type="evidence" value="ECO:0007669"/>
    <property type="project" value="UniProtKB-KW"/>
</dbReference>
<dbReference type="InterPro" id="IPR047415">
    <property type="entry name" value="Pcf11_CID"/>
</dbReference>
<dbReference type="CDD" id="cd16982">
    <property type="entry name" value="CID_Pcf11"/>
    <property type="match status" value="1"/>
</dbReference>